<organism evidence="1 2">
    <name type="scientific">Acinetobacter terrae</name>
    <dbReference type="NCBI Taxonomy" id="2731247"/>
    <lineage>
        <taxon>Bacteria</taxon>
        <taxon>Pseudomonadati</taxon>
        <taxon>Pseudomonadota</taxon>
        <taxon>Gammaproteobacteria</taxon>
        <taxon>Moraxellales</taxon>
        <taxon>Moraxellaceae</taxon>
        <taxon>Acinetobacter</taxon>
        <taxon>Acinetobacter Taxon 24</taxon>
    </lineage>
</organism>
<dbReference type="EMBL" id="JABERG010000009">
    <property type="protein sequence ID" value="NNH87663.1"/>
    <property type="molecule type" value="Genomic_DNA"/>
</dbReference>
<dbReference type="Proteomes" id="UP000546536">
    <property type="component" value="Unassembled WGS sequence"/>
</dbReference>
<keyword evidence="2" id="KW-1185">Reference proteome</keyword>
<protein>
    <submittedName>
        <fullName evidence="1">Uncharacterized protein</fullName>
    </submittedName>
</protein>
<name>A0ABX1V654_9GAMM</name>
<comment type="caution">
    <text evidence="1">The sequence shown here is derived from an EMBL/GenBank/DDBJ whole genome shotgun (WGS) entry which is preliminary data.</text>
</comment>
<proteinExistence type="predicted"/>
<reference evidence="1 2" key="1">
    <citation type="submission" date="2020-04" db="EMBL/GenBank/DDBJ databases">
        <title>Acinetobacter Taxon 24.</title>
        <authorList>
            <person name="Nemec A."/>
            <person name="Radolfova-Krizova L."/>
            <person name="Higgins P.G."/>
            <person name="Spanelova P."/>
        </authorList>
    </citation>
    <scope>NUCLEOTIDE SEQUENCE [LARGE SCALE GENOMIC DNA]</scope>
    <source>
        <strain evidence="1 2">ANC 4279</strain>
    </source>
</reference>
<evidence type="ECO:0000313" key="2">
    <source>
        <dbReference type="Proteomes" id="UP000546536"/>
    </source>
</evidence>
<gene>
    <name evidence="1" type="ORF">HLH13_08065</name>
</gene>
<sequence>MDVILWDGENTFPVKIENFKQFLKKYLTSLNYVDLLSDTPFHYDPENDEFLNPDIQAYYYLWSIS</sequence>
<evidence type="ECO:0000313" key="1">
    <source>
        <dbReference type="EMBL" id="NNH87663.1"/>
    </source>
</evidence>
<accession>A0ABX1V654</accession>
<dbReference type="RefSeq" id="WP_171544342.1">
    <property type="nucleotide sequence ID" value="NZ_JABERG010000009.1"/>
</dbReference>